<feature type="region of interest" description="Disordered" evidence="1">
    <location>
        <begin position="34"/>
        <end position="102"/>
    </location>
</feature>
<feature type="signal peptide" evidence="2">
    <location>
        <begin position="1"/>
        <end position="21"/>
    </location>
</feature>
<evidence type="ECO:0000256" key="1">
    <source>
        <dbReference type="SAM" id="MobiDB-lite"/>
    </source>
</evidence>
<protein>
    <recommendedName>
        <fullName evidence="5">Secreted protein</fullName>
    </recommendedName>
</protein>
<dbReference type="InParanoid" id="G0NXJ9"/>
<keyword evidence="2" id="KW-0732">Signal</keyword>
<dbReference type="AlphaFoldDB" id="G0NXJ9"/>
<gene>
    <name evidence="3" type="ORF">CAEBREN_06576</name>
</gene>
<dbReference type="HOGENOM" id="CLU_177220_0_0_1"/>
<proteinExistence type="predicted"/>
<dbReference type="Proteomes" id="UP000008068">
    <property type="component" value="Unassembled WGS sequence"/>
</dbReference>
<accession>G0NXJ9</accession>
<sequence>MNLRTLCIFFVLVACFSIAFAIEWEDLQAKELGEGSGYAEPEGSGVAEVESPVEVEPEGVYDEEPQGFPDAGPAEGSAAPKTKDWEDLAKKDEKKTDESATPAKGAAVIGSFFTIGLYSDTAIAP</sequence>
<reference evidence="4" key="1">
    <citation type="submission" date="2011-07" db="EMBL/GenBank/DDBJ databases">
        <authorList>
            <consortium name="Caenorhabditis brenneri Sequencing and Analysis Consortium"/>
            <person name="Wilson R.K."/>
        </authorList>
    </citation>
    <scope>NUCLEOTIDE SEQUENCE [LARGE SCALE GENOMIC DNA]</scope>
    <source>
        <strain evidence="4">PB2801</strain>
    </source>
</reference>
<evidence type="ECO:0000256" key="2">
    <source>
        <dbReference type="SAM" id="SignalP"/>
    </source>
</evidence>
<name>G0NXJ9_CAEBE</name>
<dbReference type="EMBL" id="GL379972">
    <property type="protein sequence ID" value="EGT39533.1"/>
    <property type="molecule type" value="Genomic_DNA"/>
</dbReference>
<organism evidence="4">
    <name type="scientific">Caenorhabditis brenneri</name>
    <name type="common">Nematode worm</name>
    <dbReference type="NCBI Taxonomy" id="135651"/>
    <lineage>
        <taxon>Eukaryota</taxon>
        <taxon>Metazoa</taxon>
        <taxon>Ecdysozoa</taxon>
        <taxon>Nematoda</taxon>
        <taxon>Chromadorea</taxon>
        <taxon>Rhabditida</taxon>
        <taxon>Rhabditina</taxon>
        <taxon>Rhabditomorpha</taxon>
        <taxon>Rhabditoidea</taxon>
        <taxon>Rhabditidae</taxon>
        <taxon>Peloderinae</taxon>
        <taxon>Caenorhabditis</taxon>
    </lineage>
</organism>
<feature type="chain" id="PRO_5003406062" description="Secreted protein" evidence="2">
    <location>
        <begin position="22"/>
        <end position="125"/>
    </location>
</feature>
<evidence type="ECO:0000313" key="4">
    <source>
        <dbReference type="Proteomes" id="UP000008068"/>
    </source>
</evidence>
<dbReference type="PROSITE" id="PS51257">
    <property type="entry name" value="PROKAR_LIPOPROTEIN"/>
    <property type="match status" value="1"/>
</dbReference>
<evidence type="ECO:0000313" key="3">
    <source>
        <dbReference type="EMBL" id="EGT39533.1"/>
    </source>
</evidence>
<feature type="compositionally biased region" description="Basic and acidic residues" evidence="1">
    <location>
        <begin position="81"/>
        <end position="98"/>
    </location>
</feature>
<feature type="compositionally biased region" description="Acidic residues" evidence="1">
    <location>
        <begin position="51"/>
        <end position="65"/>
    </location>
</feature>
<evidence type="ECO:0008006" key="5">
    <source>
        <dbReference type="Google" id="ProtNLM"/>
    </source>
</evidence>
<keyword evidence="4" id="KW-1185">Reference proteome</keyword>